<dbReference type="Proteomes" id="UP000193427">
    <property type="component" value="Chromosome"/>
</dbReference>
<keyword evidence="2" id="KW-1185">Reference proteome</keyword>
<evidence type="ECO:0000313" key="2">
    <source>
        <dbReference type="Proteomes" id="UP000193427"/>
    </source>
</evidence>
<reference evidence="1 2" key="1">
    <citation type="submission" date="2016-04" db="EMBL/GenBank/DDBJ databases">
        <title>Complete genome sequence of natural rubber-degrading, novel Gram-negative bacterium, Rhizobacter gummiphilus strain NS21.</title>
        <authorList>
            <person name="Tabata M."/>
            <person name="Kasai D."/>
            <person name="Fukuda M."/>
        </authorList>
    </citation>
    <scope>NUCLEOTIDE SEQUENCE [LARGE SCALE GENOMIC DNA]</scope>
    <source>
        <strain evidence="1 2">NS21</strain>
    </source>
</reference>
<dbReference type="EMBL" id="CP015118">
    <property type="protein sequence ID" value="ARN22310.1"/>
    <property type="molecule type" value="Genomic_DNA"/>
</dbReference>
<accession>A0A1W6LDI7</accession>
<gene>
    <name evidence="1" type="ORF">A4W93_21740</name>
</gene>
<dbReference type="AlphaFoldDB" id="A0A1W6LDI7"/>
<sequence length="78" mass="8627">MGAGHVALSRFEVGGRKEVFLDVSPQPFNWPCMGRAPVVTRLAARQVGAEVVLERCTASDWTWEKGYVDMVCESEAIK</sequence>
<evidence type="ECO:0000313" key="1">
    <source>
        <dbReference type="EMBL" id="ARN22310.1"/>
    </source>
</evidence>
<name>A0A1W6LDI7_9BURK</name>
<dbReference type="KEGG" id="rgu:A4W93_21740"/>
<proteinExistence type="predicted"/>
<protein>
    <submittedName>
        <fullName evidence="1">Uncharacterized protein</fullName>
    </submittedName>
</protein>
<organism evidence="1 2">
    <name type="scientific">Piscinibacter gummiphilus</name>
    <dbReference type="NCBI Taxonomy" id="946333"/>
    <lineage>
        <taxon>Bacteria</taxon>
        <taxon>Pseudomonadati</taxon>
        <taxon>Pseudomonadota</taxon>
        <taxon>Betaproteobacteria</taxon>
        <taxon>Burkholderiales</taxon>
        <taxon>Sphaerotilaceae</taxon>
        <taxon>Piscinibacter</taxon>
    </lineage>
</organism>